<feature type="transmembrane region" description="Helical" evidence="1">
    <location>
        <begin position="179"/>
        <end position="202"/>
    </location>
</feature>
<dbReference type="EMBL" id="HBFR01025422">
    <property type="protein sequence ID" value="CAD8891032.1"/>
    <property type="molecule type" value="Transcribed_RNA"/>
</dbReference>
<keyword evidence="1" id="KW-0812">Transmembrane</keyword>
<dbReference type="InterPro" id="IPR036890">
    <property type="entry name" value="HATPase_C_sf"/>
</dbReference>
<organism evidence="2">
    <name type="scientific">Corethron hystrix</name>
    <dbReference type="NCBI Taxonomy" id="216773"/>
    <lineage>
        <taxon>Eukaryota</taxon>
        <taxon>Sar</taxon>
        <taxon>Stramenopiles</taxon>
        <taxon>Ochrophyta</taxon>
        <taxon>Bacillariophyta</taxon>
        <taxon>Coscinodiscophyceae</taxon>
        <taxon>Corethrophycidae</taxon>
        <taxon>Corethrales</taxon>
        <taxon>Corethraceae</taxon>
        <taxon>Corethron</taxon>
    </lineage>
</organism>
<feature type="transmembrane region" description="Helical" evidence="1">
    <location>
        <begin position="319"/>
        <end position="345"/>
    </location>
</feature>
<protein>
    <submittedName>
        <fullName evidence="2">Uncharacterized protein</fullName>
    </submittedName>
</protein>
<dbReference type="Gene3D" id="3.30.565.10">
    <property type="entry name" value="Histidine kinase-like ATPase, C-terminal domain"/>
    <property type="match status" value="1"/>
</dbReference>
<evidence type="ECO:0000256" key="1">
    <source>
        <dbReference type="SAM" id="Phobius"/>
    </source>
</evidence>
<feature type="transmembrane region" description="Helical" evidence="1">
    <location>
        <begin position="270"/>
        <end position="289"/>
    </location>
</feature>
<accession>A0A7S1FW96</accession>
<name>A0A7S1FW96_9STRA</name>
<dbReference type="SUPFAM" id="SSF55874">
    <property type="entry name" value="ATPase domain of HSP90 chaperone/DNA topoisomerase II/histidine kinase"/>
    <property type="match status" value="1"/>
</dbReference>
<dbReference type="AlphaFoldDB" id="A0A7S1FW96"/>
<feature type="transmembrane region" description="Helical" evidence="1">
    <location>
        <begin position="118"/>
        <end position="138"/>
    </location>
</feature>
<feature type="transmembrane region" description="Helical" evidence="1">
    <location>
        <begin position="150"/>
        <end position="173"/>
    </location>
</feature>
<keyword evidence="1" id="KW-1133">Transmembrane helix</keyword>
<reference evidence="2" key="1">
    <citation type="submission" date="2021-01" db="EMBL/GenBank/DDBJ databases">
        <authorList>
            <person name="Corre E."/>
            <person name="Pelletier E."/>
            <person name="Niang G."/>
            <person name="Scheremetjew M."/>
            <person name="Finn R."/>
            <person name="Kale V."/>
            <person name="Holt S."/>
            <person name="Cochrane G."/>
            <person name="Meng A."/>
            <person name="Brown T."/>
            <person name="Cohen L."/>
        </authorList>
    </citation>
    <scope>NUCLEOTIDE SEQUENCE</scope>
    <source>
        <strain evidence="2">308</strain>
    </source>
</reference>
<keyword evidence="1" id="KW-0472">Membrane</keyword>
<feature type="transmembrane region" description="Helical" evidence="1">
    <location>
        <begin position="222"/>
        <end position="241"/>
    </location>
</feature>
<proteinExistence type="predicted"/>
<evidence type="ECO:0000313" key="2">
    <source>
        <dbReference type="EMBL" id="CAD8891032.1"/>
    </source>
</evidence>
<gene>
    <name evidence="2" type="ORF">CHYS00102_LOCUS18238</name>
</gene>
<sequence>MWDNFGASTTNSAANTGQKVEAFLSRHPGESVVENRSTPVLSVLDEISTHIEQLEEFGNDKLNGAYIELLKKKTDHLKLLLLKSFENNHENILSSPQSKNANFDGQMHFEDADKAVKYVSFAVFIVWIAMVLAVYAFSPIETLRRTNDEEFLASIIEGALLFTQLIISIITLAGKCKQVSGFFVGALVTQFVAGATSVIFAFCKVPVLIDPITKCEVFLIRWCEWIPLAFLMAFLVDIISAENLNQSLSTGLSQGLSASAGILLPLSPNAIIWTVIMLVSILLYSKLFLRAFQKHRDYRESLGTGFTFEEKDHSHRAQLAATMMSMCAVLWLSLVVCYFLEWVILLHTPSYKGSFGFVNNCLCNVLSKLFFLHAITEVHSELFDRSSRNEGRLVELRQMLSIVWENSSDVLAISNLCSNGTISTKVSPTYFSLVGLPEIDTFTVEQPISDFNPSEVGSSSTNIDSTGKVGINLRKTEICELMKKAWNAKPGLILYDILHEDGTIIKCEAQASRLNNVLLAVIIRDITERQRRFDAEKLAVSEATARLKDAEVNRFTRHEVKNGLLAAIGICDGLQEAISSLTPNTLVHNSSASDTSSTISNTTHWVKELDATLNDVLEMILFEAMARDLVHGVYNPQVETINLVDLFSHLRGYEGDRFPIFTSPSPLPSLQLDPHVMKYIHLNAVTNACKYGKKGGIVRTDITYSAGQITVEVINEPGPEHDKLISICPKKARNLVFSSGKRLHSNISSSANRRVSAGDGAWIMHKCSVCLKGECDIQFKTDRTVFKVCIPVNDAQDMEKLEQLKKNTLFKIPPRTWGVAIDDSVIQRKLMDKFFSLVGLSSDRIVVQGANPSEILGFVEKCTKIITDNPTDHFLIIVDENLEVVDDGAHHITVSGSKYVEQIRNSLDFDLEKNTLMVIRSASDSASDVAIYEKRAHGFLSKAPVHRVKAIELIQPLWVRRFGYESVSSSEDELT</sequence>